<keyword evidence="1" id="KW-0812">Transmembrane</keyword>
<keyword evidence="1" id="KW-1133">Transmembrane helix</keyword>
<proteinExistence type="predicted"/>
<reference evidence="2 3" key="1">
    <citation type="submission" date="2021-10" db="EMBL/GenBank/DDBJ databases">
        <authorList>
            <person name="Criscuolo A."/>
        </authorList>
    </citation>
    <scope>NUCLEOTIDE SEQUENCE [LARGE SCALE GENOMIC DNA]</scope>
    <source>
        <strain evidence="3">CIP 111883</strain>
    </source>
</reference>
<dbReference type="Proteomes" id="UP000789833">
    <property type="component" value="Unassembled WGS sequence"/>
</dbReference>
<feature type="transmembrane region" description="Helical" evidence="1">
    <location>
        <begin position="55"/>
        <end position="77"/>
    </location>
</feature>
<evidence type="ECO:0000313" key="2">
    <source>
        <dbReference type="EMBL" id="CAG9622305.1"/>
    </source>
</evidence>
<comment type="caution">
    <text evidence="2">The sequence shown here is derived from an EMBL/GenBank/DDBJ whole genome shotgun (WGS) entry which is preliminary data.</text>
</comment>
<gene>
    <name evidence="2" type="ORF">BACCIP111883_03096</name>
</gene>
<keyword evidence="1" id="KW-0472">Membrane</keyword>
<accession>A0ABM8YQW8</accession>
<protein>
    <submittedName>
        <fullName evidence="2">Uncharacterized protein</fullName>
    </submittedName>
</protein>
<name>A0ABM8YQW8_9BACI</name>
<evidence type="ECO:0000313" key="3">
    <source>
        <dbReference type="Proteomes" id="UP000789833"/>
    </source>
</evidence>
<keyword evidence="3" id="KW-1185">Reference proteome</keyword>
<sequence length="93" mass="10602">MSRFNTLFRFIIIGMIIGGFLGLVLAYFKYGIGLFEILDGESPWDGYEERAGRELFWGFIVGGIFYGAVAYIIAIIFRTNAGKHIIQFFKAKF</sequence>
<dbReference type="RefSeq" id="WP_230502643.1">
    <property type="nucleotide sequence ID" value="NZ_CAKJTJ010000019.1"/>
</dbReference>
<organism evidence="2 3">
    <name type="scientific">Sutcliffiella rhizosphaerae</name>
    <dbReference type="NCBI Taxonomy" id="2880967"/>
    <lineage>
        <taxon>Bacteria</taxon>
        <taxon>Bacillati</taxon>
        <taxon>Bacillota</taxon>
        <taxon>Bacilli</taxon>
        <taxon>Bacillales</taxon>
        <taxon>Bacillaceae</taxon>
        <taxon>Sutcliffiella</taxon>
    </lineage>
</organism>
<dbReference type="EMBL" id="CAKJTJ010000019">
    <property type="protein sequence ID" value="CAG9622305.1"/>
    <property type="molecule type" value="Genomic_DNA"/>
</dbReference>
<evidence type="ECO:0000256" key="1">
    <source>
        <dbReference type="SAM" id="Phobius"/>
    </source>
</evidence>
<feature type="transmembrane region" description="Helical" evidence="1">
    <location>
        <begin position="7"/>
        <end position="28"/>
    </location>
</feature>